<evidence type="ECO:0000313" key="1">
    <source>
        <dbReference type="EMBL" id="MBP1967138.1"/>
    </source>
</evidence>
<keyword evidence="2" id="KW-1185">Reference proteome</keyword>
<sequence>MTTDEKYGCYAFDRPHCSECGKEFLVIPYHIVIDVKDKVIQNLNDDSVS</sequence>
<protein>
    <submittedName>
        <fullName evidence="1">Uncharacterized protein</fullName>
    </submittedName>
</protein>
<accession>A0ABS4I8A8</accession>
<evidence type="ECO:0000313" key="2">
    <source>
        <dbReference type="Proteomes" id="UP001519344"/>
    </source>
</evidence>
<dbReference type="Proteomes" id="UP001519344">
    <property type="component" value="Unassembled WGS sequence"/>
</dbReference>
<proteinExistence type="predicted"/>
<organism evidence="1 2">
    <name type="scientific">Paenibacillus aceris</name>
    <dbReference type="NCBI Taxonomy" id="869555"/>
    <lineage>
        <taxon>Bacteria</taxon>
        <taxon>Bacillati</taxon>
        <taxon>Bacillota</taxon>
        <taxon>Bacilli</taxon>
        <taxon>Bacillales</taxon>
        <taxon>Paenibacillaceae</taxon>
        <taxon>Paenibacillus</taxon>
    </lineage>
</organism>
<reference evidence="1 2" key="1">
    <citation type="submission" date="2021-03" db="EMBL/GenBank/DDBJ databases">
        <title>Genomic Encyclopedia of Type Strains, Phase IV (KMG-IV): sequencing the most valuable type-strain genomes for metagenomic binning, comparative biology and taxonomic classification.</title>
        <authorList>
            <person name="Goeker M."/>
        </authorList>
    </citation>
    <scope>NUCLEOTIDE SEQUENCE [LARGE SCALE GENOMIC DNA]</scope>
    <source>
        <strain evidence="1 2">DSM 24950</strain>
    </source>
</reference>
<comment type="caution">
    <text evidence="1">The sequence shown here is derived from an EMBL/GenBank/DDBJ whole genome shotgun (WGS) entry which is preliminary data.</text>
</comment>
<name>A0ABS4I8A8_9BACL</name>
<gene>
    <name evidence="1" type="ORF">J2Z65_006402</name>
</gene>
<dbReference type="RefSeq" id="WP_193580889.1">
    <property type="nucleotide sequence ID" value="NZ_JAAOZR010000014.1"/>
</dbReference>
<dbReference type="EMBL" id="JAGGKV010000029">
    <property type="protein sequence ID" value="MBP1967138.1"/>
    <property type="molecule type" value="Genomic_DNA"/>
</dbReference>